<keyword evidence="1" id="KW-0732">Signal</keyword>
<dbReference type="PANTHER" id="PTHR46580">
    <property type="entry name" value="SENSOR KINASE-RELATED"/>
    <property type="match status" value="1"/>
</dbReference>
<keyword evidence="3" id="KW-1185">Reference proteome</keyword>
<evidence type="ECO:0000256" key="1">
    <source>
        <dbReference type="ARBA" id="ARBA00022729"/>
    </source>
</evidence>
<dbReference type="Pfam" id="PF01839">
    <property type="entry name" value="FG-GAP"/>
    <property type="match status" value="1"/>
</dbReference>
<dbReference type="Pfam" id="PF13517">
    <property type="entry name" value="FG-GAP_3"/>
    <property type="match status" value="4"/>
</dbReference>
<sequence length="426" mass="45857">MKIAMRSLLSLSAAGLVVLWLGPLAAQEPRSAEYVDATRVNVPLDPWLHALDATFVDVDKDGDLDVVVAVEYGVNRLYLNDGHGTLSWKKGAFGNIVHDSEHVAAADLDGDGWMDVVFVAEDDGVHQLFLGGPGGTFTDASDRLPSHSEGNALAIGDVDGDGLPDIVIGNTNEKGAGSARDFLWLNDPENPGHFIDASVSHLPGNEQGTQGIVLADMNGDGALDIVTAQQDGPNRLLLNDGTGHFTEATDRLEQDVPTETREVHVFDANGNGLPDILYFNLTSNNHGWDKDPQTRLLLNDGKGHWRDATKGNLPQHRFSSWGGEIVDFNHDGAPDIVVSAIQVPGFVPLQVRAWQNDGKGHFTDVTLAMMPSETTGRSWSMAKGDLDGDGKDDLFIGQWGTQARLLLTNRDTVKKAPFPKLGQPAN</sequence>
<protein>
    <submittedName>
        <fullName evidence="2">VCBS repeat-containing protein</fullName>
    </submittedName>
</protein>
<evidence type="ECO:0000313" key="2">
    <source>
        <dbReference type="EMBL" id="MCJ1959679.1"/>
    </source>
</evidence>
<comment type="caution">
    <text evidence="2">The sequence shown here is derived from an EMBL/GenBank/DDBJ whole genome shotgun (WGS) entry which is preliminary data.</text>
</comment>
<name>A0ABT0A900_9SPHN</name>
<organism evidence="2 3">
    <name type="scientific">Novosphingobium mangrovi</name>
    <name type="common">ex Hu et al. 2023</name>
    <dbReference type="NCBI Taxonomy" id="2930094"/>
    <lineage>
        <taxon>Bacteria</taxon>
        <taxon>Pseudomonadati</taxon>
        <taxon>Pseudomonadota</taxon>
        <taxon>Alphaproteobacteria</taxon>
        <taxon>Sphingomonadales</taxon>
        <taxon>Sphingomonadaceae</taxon>
        <taxon>Novosphingobium</taxon>
    </lineage>
</organism>
<dbReference type="SUPFAM" id="SSF69318">
    <property type="entry name" value="Integrin alpha N-terminal domain"/>
    <property type="match status" value="2"/>
</dbReference>
<accession>A0ABT0A900</accession>
<dbReference type="Gene3D" id="2.130.10.130">
    <property type="entry name" value="Integrin alpha, N-terminal"/>
    <property type="match status" value="2"/>
</dbReference>
<dbReference type="InterPro" id="IPR028994">
    <property type="entry name" value="Integrin_alpha_N"/>
</dbReference>
<reference evidence="2" key="1">
    <citation type="submission" date="2022-03" db="EMBL/GenBank/DDBJ databases">
        <title>Identification of a novel bacterium isolated from mangrove sediments.</title>
        <authorList>
            <person name="Pan X."/>
        </authorList>
    </citation>
    <scope>NUCLEOTIDE SEQUENCE</scope>
    <source>
        <strain evidence="2">B2637</strain>
    </source>
</reference>
<dbReference type="RefSeq" id="WP_243796966.1">
    <property type="nucleotide sequence ID" value="NZ_JALHAT010000003.1"/>
</dbReference>
<gene>
    <name evidence="2" type="ORF">MTR65_03160</name>
</gene>
<dbReference type="Proteomes" id="UP001162802">
    <property type="component" value="Unassembled WGS sequence"/>
</dbReference>
<dbReference type="PANTHER" id="PTHR46580:SF4">
    <property type="entry name" value="ATP_GTP-BINDING PROTEIN"/>
    <property type="match status" value="1"/>
</dbReference>
<evidence type="ECO:0000313" key="3">
    <source>
        <dbReference type="Proteomes" id="UP001162802"/>
    </source>
</evidence>
<dbReference type="InterPro" id="IPR013517">
    <property type="entry name" value="FG-GAP"/>
</dbReference>
<proteinExistence type="predicted"/>
<dbReference type="EMBL" id="JALHAT010000003">
    <property type="protein sequence ID" value="MCJ1959679.1"/>
    <property type="molecule type" value="Genomic_DNA"/>
</dbReference>